<reference evidence="2" key="1">
    <citation type="submission" date="2019-08" db="EMBL/GenBank/DDBJ databases">
        <authorList>
            <person name="Kucharzyk K."/>
            <person name="Murdoch R.W."/>
            <person name="Higgins S."/>
            <person name="Loffler F."/>
        </authorList>
    </citation>
    <scope>NUCLEOTIDE SEQUENCE</scope>
</reference>
<evidence type="ECO:0000313" key="2">
    <source>
        <dbReference type="EMBL" id="MPN23295.1"/>
    </source>
</evidence>
<sequence>MIEKAHAKGIKVYGATVLPFAKSFYDTDFRLEARDQINEWIRTSGKFDALIDFDALMRNPDDVATILPDVHTGDFLHPNEAGYDKMGKYIDLQLFK</sequence>
<dbReference type="InterPro" id="IPR053140">
    <property type="entry name" value="GDSL_Rv0518-like"/>
</dbReference>
<dbReference type="InterPro" id="IPR013830">
    <property type="entry name" value="SGNH_hydro"/>
</dbReference>
<dbReference type="PANTHER" id="PTHR43784">
    <property type="entry name" value="GDSL-LIKE LIPASE/ACYLHYDROLASE, PUTATIVE (AFU_ORTHOLOGUE AFUA_2G00820)-RELATED"/>
    <property type="match status" value="1"/>
</dbReference>
<protein>
    <recommendedName>
        <fullName evidence="1">SGNH hydrolase-type esterase domain-containing protein</fullName>
    </recommendedName>
</protein>
<dbReference type="AlphaFoldDB" id="A0A645G9H3"/>
<accession>A0A645G9H3</accession>
<proteinExistence type="predicted"/>
<dbReference type="PANTHER" id="PTHR43784:SF2">
    <property type="entry name" value="GDSL-LIKE LIPASE_ACYLHYDROLASE, PUTATIVE (AFU_ORTHOLOGUE AFUA_2G00820)-RELATED"/>
    <property type="match status" value="1"/>
</dbReference>
<dbReference type="Gene3D" id="3.40.50.1110">
    <property type="entry name" value="SGNH hydrolase"/>
    <property type="match status" value="1"/>
</dbReference>
<dbReference type="InterPro" id="IPR036514">
    <property type="entry name" value="SGNH_hydro_sf"/>
</dbReference>
<evidence type="ECO:0000259" key="1">
    <source>
        <dbReference type="Pfam" id="PF13472"/>
    </source>
</evidence>
<organism evidence="2">
    <name type="scientific">bioreactor metagenome</name>
    <dbReference type="NCBI Taxonomy" id="1076179"/>
    <lineage>
        <taxon>unclassified sequences</taxon>
        <taxon>metagenomes</taxon>
        <taxon>ecological metagenomes</taxon>
    </lineage>
</organism>
<feature type="domain" description="SGNH hydrolase-type esterase" evidence="1">
    <location>
        <begin position="1"/>
        <end position="84"/>
    </location>
</feature>
<dbReference type="SUPFAM" id="SSF52266">
    <property type="entry name" value="SGNH hydrolase"/>
    <property type="match status" value="1"/>
</dbReference>
<comment type="caution">
    <text evidence="2">The sequence shown here is derived from an EMBL/GenBank/DDBJ whole genome shotgun (WGS) entry which is preliminary data.</text>
</comment>
<gene>
    <name evidence="2" type="ORF">SDC9_170683</name>
</gene>
<dbReference type="Pfam" id="PF13472">
    <property type="entry name" value="Lipase_GDSL_2"/>
    <property type="match status" value="1"/>
</dbReference>
<dbReference type="EMBL" id="VSSQ01071755">
    <property type="protein sequence ID" value="MPN23295.1"/>
    <property type="molecule type" value="Genomic_DNA"/>
</dbReference>
<name>A0A645G9H3_9ZZZZ</name>